<dbReference type="InterPro" id="IPR029069">
    <property type="entry name" value="HotDog_dom_sf"/>
</dbReference>
<dbReference type="OrthoDB" id="68328at2759"/>
<organism>
    <name type="scientific">Serpula lacrymans var. lacrymans (strain S7.9)</name>
    <name type="common">Dry rot fungus</name>
    <dbReference type="NCBI Taxonomy" id="578457"/>
    <lineage>
        <taxon>Eukaryota</taxon>
        <taxon>Fungi</taxon>
        <taxon>Dikarya</taxon>
        <taxon>Basidiomycota</taxon>
        <taxon>Agaricomycotina</taxon>
        <taxon>Agaricomycetes</taxon>
        <taxon>Agaricomycetidae</taxon>
        <taxon>Boletales</taxon>
        <taxon>Coniophorineae</taxon>
        <taxon>Serpulaceae</taxon>
        <taxon>Serpula</taxon>
    </lineage>
</organism>
<dbReference type="HOGENOM" id="CLU_032690_1_0_1"/>
<evidence type="ECO:0000259" key="3">
    <source>
        <dbReference type="Pfam" id="PF13622"/>
    </source>
</evidence>
<comment type="similarity">
    <text evidence="1">Belongs to the C/M/P thioester hydrolase family.</text>
</comment>
<dbReference type="Proteomes" id="UP000008064">
    <property type="component" value="Unassembled WGS sequence"/>
</dbReference>
<dbReference type="Gene3D" id="2.40.160.210">
    <property type="entry name" value="Acyl-CoA thioesterase, double hotdog domain"/>
    <property type="match status" value="1"/>
</dbReference>
<dbReference type="KEGG" id="sla:SERLADRAFT_476615"/>
<dbReference type="Pfam" id="PF20789">
    <property type="entry name" value="4HBT_3C"/>
    <property type="match status" value="1"/>
</dbReference>
<name>F8P7M3_SERL9</name>
<evidence type="ECO:0008006" key="6">
    <source>
        <dbReference type="Google" id="ProtNLM"/>
    </source>
</evidence>
<dbReference type="PANTHER" id="PTHR11066">
    <property type="entry name" value="ACYL-COA THIOESTERASE"/>
    <property type="match status" value="1"/>
</dbReference>
<dbReference type="PANTHER" id="PTHR11066:SF34">
    <property type="entry name" value="ACYL-COENZYME A THIOESTERASE 8"/>
    <property type="match status" value="1"/>
</dbReference>
<dbReference type="GO" id="GO:0006637">
    <property type="term" value="P:acyl-CoA metabolic process"/>
    <property type="evidence" value="ECO:0007669"/>
    <property type="project" value="InterPro"/>
</dbReference>
<evidence type="ECO:0000256" key="2">
    <source>
        <dbReference type="ARBA" id="ARBA00022801"/>
    </source>
</evidence>
<reference evidence="5" key="1">
    <citation type="submission" date="2011-04" db="EMBL/GenBank/DDBJ databases">
        <title>Evolution of plant cell wall degrading machinery underlies the functional diversity of forest fungi.</title>
        <authorList>
            <consortium name="US DOE Joint Genome Institute (JGI-PGF)"/>
            <person name="Eastwood D.C."/>
            <person name="Floudas D."/>
            <person name="Binder M."/>
            <person name="Majcherczyk A."/>
            <person name="Schneider P."/>
            <person name="Aerts A."/>
            <person name="Asiegbu F.O."/>
            <person name="Baker S.E."/>
            <person name="Barry K."/>
            <person name="Bendiksby M."/>
            <person name="Blumentritt M."/>
            <person name="Coutinho P.M."/>
            <person name="Cullen D."/>
            <person name="Cullen D."/>
            <person name="Gathman A."/>
            <person name="Goodell B."/>
            <person name="Henrissat B."/>
            <person name="Ihrmark K."/>
            <person name="Kauserud H."/>
            <person name="Kohler A."/>
            <person name="LaButti K."/>
            <person name="Lapidus A."/>
            <person name="Lavin J.L."/>
            <person name="Lee Y.-H."/>
            <person name="Lindquist E."/>
            <person name="Lilly W."/>
            <person name="Lucas S."/>
            <person name="Morin E."/>
            <person name="Murat C."/>
            <person name="Oguiza J.A."/>
            <person name="Park J."/>
            <person name="Pisabarro A.G."/>
            <person name="Riley R."/>
            <person name="Rosling A."/>
            <person name="Salamov A."/>
            <person name="Schmidt O."/>
            <person name="Schmutz J."/>
            <person name="Skrede I."/>
            <person name="Stenlid J."/>
            <person name="Wiebenga A."/>
            <person name="Xie X."/>
            <person name="Kues U."/>
            <person name="Hibbett D.S."/>
            <person name="Hoffmeister D."/>
            <person name="Hogberg N."/>
            <person name="Martin F."/>
            <person name="Grigoriev I.V."/>
            <person name="Watkinson S.C."/>
        </authorList>
    </citation>
    <scope>NUCLEOTIDE SEQUENCE</scope>
    <source>
        <strain evidence="5">S7.9</strain>
    </source>
</reference>
<accession>F8P7M3</accession>
<dbReference type="AlphaFoldDB" id="F8P7M3"/>
<dbReference type="EMBL" id="GL945440">
    <property type="protein sequence ID" value="EGO20431.1"/>
    <property type="molecule type" value="Genomic_DNA"/>
</dbReference>
<protein>
    <recommendedName>
        <fullName evidence="6">Acyl-CoA thioesterase</fullName>
    </recommendedName>
</protein>
<dbReference type="InterPro" id="IPR049449">
    <property type="entry name" value="TesB_ACOT8-like_N"/>
</dbReference>
<keyword evidence="2" id="KW-0378">Hydrolase</keyword>
<dbReference type="CDD" id="cd03445">
    <property type="entry name" value="Thioesterase_II_repeat2"/>
    <property type="match status" value="1"/>
</dbReference>
<dbReference type="GO" id="GO:0005782">
    <property type="term" value="C:peroxisomal matrix"/>
    <property type="evidence" value="ECO:0007669"/>
    <property type="project" value="UniProtKB-SubCell"/>
</dbReference>
<dbReference type="InterPro" id="IPR003703">
    <property type="entry name" value="Acyl_CoA_thio"/>
</dbReference>
<dbReference type="RefSeq" id="XP_007322397.1">
    <property type="nucleotide sequence ID" value="XM_007322335.1"/>
</dbReference>
<dbReference type="Pfam" id="PF13622">
    <property type="entry name" value="4HBT_3"/>
    <property type="match status" value="1"/>
</dbReference>
<proteinExistence type="inferred from homology"/>
<dbReference type="GeneID" id="18820841"/>
<dbReference type="SUPFAM" id="SSF54637">
    <property type="entry name" value="Thioesterase/thiol ester dehydrase-isomerase"/>
    <property type="match status" value="2"/>
</dbReference>
<evidence type="ECO:0000259" key="4">
    <source>
        <dbReference type="Pfam" id="PF20789"/>
    </source>
</evidence>
<feature type="domain" description="Acyl-CoA thioesterase-like N-terminal HotDog" evidence="3">
    <location>
        <begin position="32"/>
        <end position="115"/>
    </location>
</feature>
<evidence type="ECO:0000256" key="1">
    <source>
        <dbReference type="ARBA" id="ARBA00006538"/>
    </source>
</evidence>
<evidence type="ECO:0000313" key="5">
    <source>
        <dbReference type="EMBL" id="EGO20431.1"/>
    </source>
</evidence>
<dbReference type="InterPro" id="IPR049450">
    <property type="entry name" value="ACOT8-like_C"/>
</dbReference>
<dbReference type="GO" id="GO:0009062">
    <property type="term" value="P:fatty acid catabolic process"/>
    <property type="evidence" value="ECO:0007669"/>
    <property type="project" value="TreeGrafter"/>
</dbReference>
<gene>
    <name evidence="5" type="ORF">SERLADRAFT_476615</name>
</gene>
<dbReference type="CDD" id="cd03444">
    <property type="entry name" value="Thioesterase_II_repeat1"/>
    <property type="match status" value="1"/>
</dbReference>
<sequence>MEDTDQVEHEKITTALEVEQIEVNLFRSKALWVPTRARGVFGGQVISQAIVSATNCVDPGFGLHSLHCYFLLSASPAVPILYFVERLREGRSYSTRSVKAVQNGKIIFHLLCSFHRGEPWQPTYQWPMPHDVPNLEDCELEETLFRRLASRPGLHEKVREIYLTYTEERTKGPIAVRRAKRDDSSADGTITSMYWMQSRSIPHYEAPFQKCILAYLSDLNFITAAANVLKLKRYARGPDAHSMSSTLDHSIYYYNDDFDCGDGLLYVVVCPRAASGRAIVQGRLYSRAGSLVAVTTQEGVVRADRRAPEDTKAKL</sequence>
<dbReference type="InterPro" id="IPR042171">
    <property type="entry name" value="Acyl-CoA_hotdog"/>
</dbReference>
<dbReference type="GO" id="GO:0047617">
    <property type="term" value="F:fatty acyl-CoA hydrolase activity"/>
    <property type="evidence" value="ECO:0007669"/>
    <property type="project" value="InterPro"/>
</dbReference>
<feature type="domain" description="Acyl-CoA thioesterase-like C-terminal" evidence="4">
    <location>
        <begin position="180"/>
        <end position="301"/>
    </location>
</feature>